<dbReference type="Pfam" id="PF08522">
    <property type="entry name" value="BT_3987-like_N"/>
    <property type="match status" value="1"/>
</dbReference>
<feature type="domain" description="BT-3044-like C-terminal" evidence="2">
    <location>
        <begin position="164"/>
        <end position="283"/>
    </location>
</feature>
<feature type="domain" description="BT-3987-like N-terminal" evidence="1">
    <location>
        <begin position="31"/>
        <end position="140"/>
    </location>
</feature>
<dbReference type="EMBL" id="JBHSGN010000169">
    <property type="protein sequence ID" value="MFC4677016.1"/>
    <property type="molecule type" value="Genomic_DNA"/>
</dbReference>
<evidence type="ECO:0000259" key="1">
    <source>
        <dbReference type="Pfam" id="PF08522"/>
    </source>
</evidence>
<reference evidence="4" key="1">
    <citation type="journal article" date="2019" name="Int. J. Syst. Evol. Microbiol.">
        <title>The Global Catalogue of Microorganisms (GCM) 10K type strain sequencing project: providing services to taxonomists for standard genome sequencing and annotation.</title>
        <authorList>
            <consortium name="The Broad Institute Genomics Platform"/>
            <consortium name="The Broad Institute Genome Sequencing Center for Infectious Disease"/>
            <person name="Wu L."/>
            <person name="Ma J."/>
        </authorList>
    </citation>
    <scope>NUCLEOTIDE SEQUENCE [LARGE SCALE GENOMIC DNA]</scope>
    <source>
        <strain evidence="4">CCUG 66188</strain>
    </source>
</reference>
<dbReference type="Proteomes" id="UP001596023">
    <property type="component" value="Unassembled WGS sequence"/>
</dbReference>
<dbReference type="InterPro" id="IPR013728">
    <property type="entry name" value="BT_3987-like_N"/>
</dbReference>
<evidence type="ECO:0000313" key="4">
    <source>
        <dbReference type="Proteomes" id="UP001596023"/>
    </source>
</evidence>
<dbReference type="Gene3D" id="2.60.40.1740">
    <property type="entry name" value="hypothetical protein (bacova_03559)"/>
    <property type="match status" value="1"/>
</dbReference>
<comment type="caution">
    <text evidence="3">The sequence shown here is derived from an EMBL/GenBank/DDBJ whole genome shotgun (WGS) entry which is preliminary data.</text>
</comment>
<accession>A0ABV9L4V0</accession>
<evidence type="ECO:0000259" key="2">
    <source>
        <dbReference type="Pfam" id="PF14274"/>
    </source>
</evidence>
<proteinExistence type="predicted"/>
<evidence type="ECO:0000313" key="3">
    <source>
        <dbReference type="EMBL" id="MFC4677016.1"/>
    </source>
</evidence>
<dbReference type="InterPro" id="IPR025371">
    <property type="entry name" value="BT_3044-like_C"/>
</dbReference>
<name>A0ABV9L4V0_9BACT</name>
<keyword evidence="4" id="KW-1185">Reference proteome</keyword>
<sequence>MKKYLLISVILLGIFYSCGFEEEDVVYPYTSVYLPNQSYNRNIIVGEGLELEIGVIFSGVVDNRQDRSVSYTIDPSLINTAGQYELPQTFYSFGDSEIRIPKGQLKGYLPVKLDSLTFLNDPKSLTGEYIIPIRLVSSSTIDSINAGMNYMKLSVSYFAKQHGNYTYSGKITATNAGVSTETTYANISTVTESYRLLKTTGPTRMRVVADATSQSKDPAKATYSFIVDVPVYGGGEISILPDPTSPVVVSPDGKSTYDVSTKTFRLNYQYAKGGSTYKVSEELVFRNRIRDVQSNGLYINEWRGF</sequence>
<gene>
    <name evidence="3" type="ORF">ACFO6W_25375</name>
</gene>
<protein>
    <submittedName>
        <fullName evidence="3">BT_3987 domain-containing protein</fullName>
    </submittedName>
</protein>
<dbReference type="RefSeq" id="WP_380001793.1">
    <property type="nucleotide sequence ID" value="NZ_JBHSGN010000169.1"/>
</dbReference>
<organism evidence="3 4">
    <name type="scientific">Dysgonomonas termitidis</name>
    <dbReference type="NCBI Taxonomy" id="1516126"/>
    <lineage>
        <taxon>Bacteria</taxon>
        <taxon>Pseudomonadati</taxon>
        <taxon>Bacteroidota</taxon>
        <taxon>Bacteroidia</taxon>
        <taxon>Bacteroidales</taxon>
        <taxon>Dysgonomonadaceae</taxon>
        <taxon>Dysgonomonas</taxon>
    </lineage>
</organism>
<dbReference type="Pfam" id="PF14274">
    <property type="entry name" value="BT_3044-like_C"/>
    <property type="match status" value="1"/>
</dbReference>
<dbReference type="PROSITE" id="PS51257">
    <property type="entry name" value="PROKAR_LIPOPROTEIN"/>
    <property type="match status" value="1"/>
</dbReference>